<evidence type="ECO:0000313" key="7">
    <source>
        <dbReference type="EMBL" id="NHC14700.1"/>
    </source>
</evidence>
<dbReference type="InterPro" id="IPR052155">
    <property type="entry name" value="Biofilm_reg_signaling"/>
</dbReference>
<protein>
    <submittedName>
        <fullName evidence="7">EAL domain-containing protein</fullName>
    </submittedName>
</protein>
<evidence type="ECO:0000256" key="1">
    <source>
        <dbReference type="ARBA" id="ARBA00022692"/>
    </source>
</evidence>
<gene>
    <name evidence="7" type="ORF">G9H71_13005</name>
</gene>
<organism evidence="7 8">
    <name type="scientific">Motilibacter deserti</name>
    <dbReference type="NCBI Taxonomy" id="2714956"/>
    <lineage>
        <taxon>Bacteria</taxon>
        <taxon>Bacillati</taxon>
        <taxon>Actinomycetota</taxon>
        <taxon>Actinomycetes</taxon>
        <taxon>Motilibacterales</taxon>
        <taxon>Motilibacteraceae</taxon>
        <taxon>Motilibacter</taxon>
    </lineage>
</organism>
<dbReference type="Pfam" id="PF00990">
    <property type="entry name" value="GGDEF"/>
    <property type="match status" value="1"/>
</dbReference>
<dbReference type="PROSITE" id="PS50887">
    <property type="entry name" value="GGDEF"/>
    <property type="match status" value="1"/>
</dbReference>
<keyword evidence="8" id="KW-1185">Reference proteome</keyword>
<dbReference type="Proteomes" id="UP000800981">
    <property type="component" value="Unassembled WGS sequence"/>
</dbReference>
<keyword evidence="1 3" id="KW-0812">Transmembrane</keyword>
<proteinExistence type="predicted"/>
<dbReference type="PANTHER" id="PTHR44757:SF2">
    <property type="entry name" value="BIOFILM ARCHITECTURE MAINTENANCE PROTEIN MBAA"/>
    <property type="match status" value="1"/>
</dbReference>
<feature type="domain" description="HAMP" evidence="5">
    <location>
        <begin position="361"/>
        <end position="412"/>
    </location>
</feature>
<dbReference type="Gene3D" id="3.30.70.270">
    <property type="match status" value="1"/>
</dbReference>
<dbReference type="NCBIfam" id="TIGR00254">
    <property type="entry name" value="GGDEF"/>
    <property type="match status" value="1"/>
</dbReference>
<dbReference type="Gene3D" id="3.20.20.450">
    <property type="entry name" value="EAL domain"/>
    <property type="match status" value="1"/>
</dbReference>
<dbReference type="PANTHER" id="PTHR44757">
    <property type="entry name" value="DIGUANYLATE CYCLASE DGCP"/>
    <property type="match status" value="1"/>
</dbReference>
<dbReference type="PROSITE" id="PS50885">
    <property type="entry name" value="HAMP"/>
    <property type="match status" value="1"/>
</dbReference>
<dbReference type="EMBL" id="JAANNP010000009">
    <property type="protein sequence ID" value="NHC14700.1"/>
    <property type="molecule type" value="Genomic_DNA"/>
</dbReference>
<dbReference type="RefSeq" id="WP_166282479.1">
    <property type="nucleotide sequence ID" value="NZ_JAANNP010000009.1"/>
</dbReference>
<sequence length="900" mass="94730">MKQPGERRTRGSLRPRLLALVAVPMLGVVVLAGSGVSVTLTSARDAQDAERSVTHAAALSSVRSMIGQETLPSVSVAIAGDVELSRMVGLPEVQREPLLALTLKQAQAARTATDAATARARAQGVSPSLIDSVTSQLSALRAGLDEERPDTQTAEGALDVAADVYRRYARVSAQLTEAERAHIDDAIEQGLDPDGVVALEDIARISDLVEAAAEELGQFLAANFAAEGREAEQHAMLLADRGAYEAAAERVDGLHTPSLRQAWKALQPSPPVRRFERALGSTTLAPKGSAAAPSLGKVVDSYRDGIARDTALVSLLDQAADHAIAVTGEQRSTAIGTLRVVVGSALLLLVLALVLLVAVEQSVSRPLRRLARDADAVSHGQLVEVHESGPTEVRTVARALAGAVESLRRVQGHAEAVARGELDDARLREPLTGPLGQVVHASIEQIVTSIRQRETLQVELAFQAAHDALTELPNRAQGLRLIAGALHRAQRASATVALLFVDLDYFKKVNDTFGHAAGDEVLRTVARRMQALVRSGDVVCRLGGDEFLVLLEPVESDVSLVALAQRLITAVSDPIAIGDSTVRIGASVGIAISSTGSVDADALLREADAAAYRAKTSGRGTAEVFDEQLRRELAERADLEAAIAHGLVAGEFLLHYQPVVSVATKELRGFEALLRWDRPGHGLVPPAAFIPLAEQSNLICELGRWALGEATRQLAAWSAADAGRGLTMAVNVSGRHLGSPRILDDVADALAGSGVDPSCLVLELTETMIVDDVACTDRLRALRGSGVRIAIDDFGTGYTSIGQLQNLPVDTLKIDRSFVASEAPGHQELVRLIVSAAHTFNLAVVAEGVEEDAQLAALRTLQCDAAQGFLIARPMSAAAVEASCGLGARAMSSPEAAAPA</sequence>
<dbReference type="Gene3D" id="6.10.340.10">
    <property type="match status" value="1"/>
</dbReference>
<feature type="domain" description="GGDEF" evidence="6">
    <location>
        <begin position="494"/>
        <end position="627"/>
    </location>
</feature>
<evidence type="ECO:0000259" key="5">
    <source>
        <dbReference type="PROSITE" id="PS50885"/>
    </source>
</evidence>
<dbReference type="InterPro" id="IPR001633">
    <property type="entry name" value="EAL_dom"/>
</dbReference>
<dbReference type="InterPro" id="IPR000160">
    <property type="entry name" value="GGDEF_dom"/>
</dbReference>
<dbReference type="SMART" id="SM00052">
    <property type="entry name" value="EAL"/>
    <property type="match status" value="1"/>
</dbReference>
<dbReference type="SUPFAM" id="SSF141868">
    <property type="entry name" value="EAL domain-like"/>
    <property type="match status" value="1"/>
</dbReference>
<dbReference type="InterPro" id="IPR003660">
    <property type="entry name" value="HAMP_dom"/>
</dbReference>
<evidence type="ECO:0000256" key="2">
    <source>
        <dbReference type="ARBA" id="ARBA00022989"/>
    </source>
</evidence>
<comment type="caution">
    <text evidence="7">The sequence shown here is derived from an EMBL/GenBank/DDBJ whole genome shotgun (WGS) entry which is preliminary data.</text>
</comment>
<evidence type="ECO:0000259" key="6">
    <source>
        <dbReference type="PROSITE" id="PS50887"/>
    </source>
</evidence>
<dbReference type="InterPro" id="IPR043128">
    <property type="entry name" value="Rev_trsase/Diguanyl_cyclase"/>
</dbReference>
<keyword evidence="3" id="KW-0472">Membrane</keyword>
<reference evidence="7 8" key="1">
    <citation type="submission" date="2020-03" db="EMBL/GenBank/DDBJ databases">
        <title>Two novel Motilibacter sp.</title>
        <authorList>
            <person name="Liu S."/>
        </authorList>
    </citation>
    <scope>NUCLEOTIDE SEQUENCE [LARGE SCALE GENOMIC DNA]</scope>
    <source>
        <strain evidence="7 8">E257</strain>
    </source>
</reference>
<dbReference type="SUPFAM" id="SSF55073">
    <property type="entry name" value="Nucleotide cyclase"/>
    <property type="match status" value="1"/>
</dbReference>
<dbReference type="CDD" id="cd01949">
    <property type="entry name" value="GGDEF"/>
    <property type="match status" value="1"/>
</dbReference>
<keyword evidence="2 3" id="KW-1133">Transmembrane helix</keyword>
<feature type="transmembrane region" description="Helical" evidence="3">
    <location>
        <begin position="340"/>
        <end position="359"/>
    </location>
</feature>
<dbReference type="SMART" id="SM00267">
    <property type="entry name" value="GGDEF"/>
    <property type="match status" value="1"/>
</dbReference>
<name>A0ABX0GYC0_9ACTN</name>
<dbReference type="CDD" id="cd01948">
    <property type="entry name" value="EAL"/>
    <property type="match status" value="1"/>
</dbReference>
<dbReference type="InterPro" id="IPR035919">
    <property type="entry name" value="EAL_sf"/>
</dbReference>
<accession>A0ABX0GYC0</accession>
<dbReference type="PROSITE" id="PS50883">
    <property type="entry name" value="EAL"/>
    <property type="match status" value="1"/>
</dbReference>
<evidence type="ECO:0000256" key="3">
    <source>
        <dbReference type="SAM" id="Phobius"/>
    </source>
</evidence>
<evidence type="ECO:0000313" key="8">
    <source>
        <dbReference type="Proteomes" id="UP000800981"/>
    </source>
</evidence>
<dbReference type="Pfam" id="PF00563">
    <property type="entry name" value="EAL"/>
    <property type="match status" value="1"/>
</dbReference>
<dbReference type="Pfam" id="PF00672">
    <property type="entry name" value="HAMP"/>
    <property type="match status" value="1"/>
</dbReference>
<dbReference type="SMART" id="SM00304">
    <property type="entry name" value="HAMP"/>
    <property type="match status" value="1"/>
</dbReference>
<dbReference type="InterPro" id="IPR029787">
    <property type="entry name" value="Nucleotide_cyclase"/>
</dbReference>
<feature type="domain" description="EAL" evidence="4">
    <location>
        <begin position="636"/>
        <end position="888"/>
    </location>
</feature>
<evidence type="ECO:0000259" key="4">
    <source>
        <dbReference type="PROSITE" id="PS50883"/>
    </source>
</evidence>